<evidence type="ECO:0000313" key="1">
    <source>
        <dbReference type="EMBL" id="KKK95125.1"/>
    </source>
</evidence>
<dbReference type="EMBL" id="LAZR01047050">
    <property type="protein sequence ID" value="KKK95125.1"/>
    <property type="molecule type" value="Genomic_DNA"/>
</dbReference>
<protein>
    <submittedName>
        <fullName evidence="1">Uncharacterized protein</fullName>
    </submittedName>
</protein>
<proteinExistence type="predicted"/>
<organism evidence="1">
    <name type="scientific">marine sediment metagenome</name>
    <dbReference type="NCBI Taxonomy" id="412755"/>
    <lineage>
        <taxon>unclassified sequences</taxon>
        <taxon>metagenomes</taxon>
        <taxon>ecological metagenomes</taxon>
    </lineage>
</organism>
<name>A0A0F9AA98_9ZZZZ</name>
<sequence>MPKAIKYESVTIASSAAVSGTFPLFGFRISAIITPGTWTDADISFELDPNGSGTFYKVEDNSGSLVRCTGVATSAARYILPPEAADAITGELAKIVSTNTASEADLNQGADRSLVVVLIPL</sequence>
<accession>A0A0F9AA98</accession>
<reference evidence="1" key="1">
    <citation type="journal article" date="2015" name="Nature">
        <title>Complex archaea that bridge the gap between prokaryotes and eukaryotes.</title>
        <authorList>
            <person name="Spang A."/>
            <person name="Saw J.H."/>
            <person name="Jorgensen S.L."/>
            <person name="Zaremba-Niedzwiedzka K."/>
            <person name="Martijn J."/>
            <person name="Lind A.E."/>
            <person name="van Eijk R."/>
            <person name="Schleper C."/>
            <person name="Guy L."/>
            <person name="Ettema T.J."/>
        </authorList>
    </citation>
    <scope>NUCLEOTIDE SEQUENCE</scope>
</reference>
<dbReference type="AlphaFoldDB" id="A0A0F9AA98"/>
<gene>
    <name evidence="1" type="ORF">LCGC14_2675950</name>
</gene>
<comment type="caution">
    <text evidence="1">The sequence shown here is derived from an EMBL/GenBank/DDBJ whole genome shotgun (WGS) entry which is preliminary data.</text>
</comment>